<gene>
    <name evidence="3" type="ORF">IDH45_12730</name>
</gene>
<feature type="signal peptide" evidence="2">
    <location>
        <begin position="1"/>
        <end position="17"/>
    </location>
</feature>
<feature type="compositionally biased region" description="Gly residues" evidence="1">
    <location>
        <begin position="607"/>
        <end position="626"/>
    </location>
</feature>
<protein>
    <submittedName>
        <fullName evidence="3">Carbohydrate-binding domain-containing protein</fullName>
    </submittedName>
</protein>
<organism evidence="3 4">
    <name type="scientific">Paenibacillus oceani</name>
    <dbReference type="NCBI Taxonomy" id="2772510"/>
    <lineage>
        <taxon>Bacteria</taxon>
        <taxon>Bacillati</taxon>
        <taxon>Bacillota</taxon>
        <taxon>Bacilli</taxon>
        <taxon>Bacillales</taxon>
        <taxon>Paenibacillaceae</taxon>
        <taxon>Paenibacillus</taxon>
    </lineage>
</organism>
<feature type="region of interest" description="Disordered" evidence="1">
    <location>
        <begin position="602"/>
        <end position="633"/>
    </location>
</feature>
<name>A0A927H0V4_9BACL</name>
<feature type="chain" id="PRO_5038789012" evidence="2">
    <location>
        <begin position="18"/>
        <end position="633"/>
    </location>
</feature>
<evidence type="ECO:0000256" key="1">
    <source>
        <dbReference type="SAM" id="MobiDB-lite"/>
    </source>
</evidence>
<dbReference type="InterPro" id="IPR025584">
    <property type="entry name" value="Cthe_2159"/>
</dbReference>
<evidence type="ECO:0000313" key="3">
    <source>
        <dbReference type="EMBL" id="MBD2862849.1"/>
    </source>
</evidence>
<reference evidence="3" key="1">
    <citation type="submission" date="2020-09" db="EMBL/GenBank/DDBJ databases">
        <title>A novel bacterium of genus Paenibacillus, isolated from South China Sea.</title>
        <authorList>
            <person name="Huang H."/>
            <person name="Mo K."/>
            <person name="Hu Y."/>
        </authorList>
    </citation>
    <scope>NUCLEOTIDE SEQUENCE</scope>
    <source>
        <strain evidence="3">IB182363</strain>
    </source>
</reference>
<dbReference type="AlphaFoldDB" id="A0A927H0V4"/>
<accession>A0A927H0V4</accession>
<keyword evidence="2" id="KW-0732">Signal</keyword>
<feature type="compositionally biased region" description="Polar residues" evidence="1">
    <location>
        <begin position="315"/>
        <end position="332"/>
    </location>
</feature>
<dbReference type="EMBL" id="JACXJA010000015">
    <property type="protein sequence ID" value="MBD2862849.1"/>
    <property type="molecule type" value="Genomic_DNA"/>
</dbReference>
<proteinExistence type="predicted"/>
<feature type="region of interest" description="Disordered" evidence="1">
    <location>
        <begin position="301"/>
        <end position="333"/>
    </location>
</feature>
<dbReference type="Proteomes" id="UP000639396">
    <property type="component" value="Unassembled WGS sequence"/>
</dbReference>
<evidence type="ECO:0000256" key="2">
    <source>
        <dbReference type="SAM" id="SignalP"/>
    </source>
</evidence>
<evidence type="ECO:0000313" key="4">
    <source>
        <dbReference type="Proteomes" id="UP000639396"/>
    </source>
</evidence>
<dbReference type="Pfam" id="PF14262">
    <property type="entry name" value="Cthe_2159"/>
    <property type="match status" value="1"/>
</dbReference>
<sequence>MRTKIGCALLCMATVLAACNGDSSTPPSSAPADSGAVSAAAVNTTNVAGEPEKAAYKDSDFATDWTQENPVYIKLNGAAATIEGTGAKAKDKSVAITSPGTYVVSGTWEDGQITVEVADTEKVRLVLNGADLTNKSGAALYIKEADKATIVLQEGTTNKISDGANYAAAGTSDDEPNSAVYSKADLTLTGTGSLIVRGNYNDGLTSKDDLKITGGTIEIHAVDDGLLGRDQVAVKDGTIAIEAGGDGIKTTNDTDSSKGSIAIEGGSFRIKAGSDGLQSAAAIRIDGGTYDIVAGGGSANGAVRTGNDRPGSRGGPNTAQQQQTATEDSPSTKGIKAATTILVTSGTLTIDSRDDAVHSNGSIAIAGGELRITSGDDGIHADTSIAITGGTIDIAKSYEGIESSEITITDGIIRLVASDDGLNIAGGNDGSSVGGRPGQNNFTAASQGKLVISGGSLTVDAAGDGLDSNGSIDMSGGTVIVNGPTSSGNGALDYDGTFTISGGTLIAAGSAGMAMAPSEQSAGRSVLMTFSQTKAAGTAVELKDGSGNVVVSATPSKAYQTVVFSSPALKQDTAYTLYAGGTKIVDFNISGSVTWLNESGVTSGRSVGPGGAGGNPGMNRGRGTGTGMERPAP</sequence>
<dbReference type="PROSITE" id="PS51257">
    <property type="entry name" value="PROKAR_LIPOPROTEIN"/>
    <property type="match status" value="1"/>
</dbReference>
<comment type="caution">
    <text evidence="3">The sequence shown here is derived from an EMBL/GenBank/DDBJ whole genome shotgun (WGS) entry which is preliminary data.</text>
</comment>
<keyword evidence="4" id="KW-1185">Reference proteome</keyword>